<protein>
    <submittedName>
        <fullName evidence="2">Uncharacterized protein</fullName>
    </submittedName>
</protein>
<keyword evidence="3" id="KW-1185">Reference proteome</keyword>
<sequence length="412" mass="46220">MLLQLRTAQKKERDALAERRRTLLDQHLFQRGDTREPTPEYAAFLLAIRDDPTLLRWQLDKGGKRRAPVIAGGDQAFRDRFSVYMQHPAVQRQVTNLFERTYDPGTAWPDELAHGMWRYEPGRYGHRSAAEARDGWAAGDTRFREALAPAGAPPPILDRMKDLIVPDLRQVLRLSDADLVRLLHPGVQHDLIVRWREQQEERVECLAAVADGTARVNRRLVSIDGGAVRPKVMLDAVPPTLAAAFARWQDDPDFYIDVALDSAATRAAARRKARCADPHLRALRASREAGDTPAVQRVLAACVAMQDATAAGRAHRGSGPEIPYPARPFTPVRSGKTKRPPSRLHSDWITRLPPCMREVAISPYRTGTIALATPDCSRLLALFGPRDPASKPTSSSKSRRRRYRIRKFALPE</sequence>
<dbReference type="EMBL" id="FOCF01000012">
    <property type="protein sequence ID" value="SEN77252.1"/>
    <property type="molecule type" value="Genomic_DNA"/>
</dbReference>
<dbReference type="OrthoDB" id="7553651at2"/>
<dbReference type="STRING" id="1166340.SAMN05192583_3536"/>
<accession>A0A1H8J910</accession>
<evidence type="ECO:0000313" key="2">
    <source>
        <dbReference type="EMBL" id="SEN77252.1"/>
    </source>
</evidence>
<gene>
    <name evidence="2" type="ORF">SAMN05192583_3536</name>
</gene>
<reference evidence="3" key="1">
    <citation type="submission" date="2016-10" db="EMBL/GenBank/DDBJ databases">
        <authorList>
            <person name="Varghese N."/>
            <person name="Submissions S."/>
        </authorList>
    </citation>
    <scope>NUCLEOTIDE SEQUENCE [LARGE SCALE GENOMIC DNA]</scope>
    <source>
        <strain evidence="3">S6-262</strain>
    </source>
</reference>
<dbReference type="AlphaFoldDB" id="A0A1H8J910"/>
<evidence type="ECO:0000256" key="1">
    <source>
        <dbReference type="SAM" id="MobiDB-lite"/>
    </source>
</evidence>
<feature type="region of interest" description="Disordered" evidence="1">
    <location>
        <begin position="312"/>
        <end position="345"/>
    </location>
</feature>
<name>A0A1H8J910_9SPHN</name>
<evidence type="ECO:0000313" key="3">
    <source>
        <dbReference type="Proteomes" id="UP000199206"/>
    </source>
</evidence>
<proteinExistence type="predicted"/>
<dbReference type="RefSeq" id="WP_093667031.1">
    <property type="nucleotide sequence ID" value="NZ_FOCF01000012.1"/>
</dbReference>
<dbReference type="Proteomes" id="UP000199206">
    <property type="component" value="Unassembled WGS sequence"/>
</dbReference>
<organism evidence="2 3">
    <name type="scientific">Sphingomonas gellani</name>
    <dbReference type="NCBI Taxonomy" id="1166340"/>
    <lineage>
        <taxon>Bacteria</taxon>
        <taxon>Pseudomonadati</taxon>
        <taxon>Pseudomonadota</taxon>
        <taxon>Alphaproteobacteria</taxon>
        <taxon>Sphingomonadales</taxon>
        <taxon>Sphingomonadaceae</taxon>
        <taxon>Sphingomonas</taxon>
    </lineage>
</organism>